<organism evidence="1 2">
    <name type="scientific">Acetobacter syzygii</name>
    <dbReference type="NCBI Taxonomy" id="146476"/>
    <lineage>
        <taxon>Bacteria</taxon>
        <taxon>Pseudomonadati</taxon>
        <taxon>Pseudomonadota</taxon>
        <taxon>Alphaproteobacteria</taxon>
        <taxon>Acetobacterales</taxon>
        <taxon>Acetobacteraceae</taxon>
        <taxon>Acetobacter</taxon>
    </lineage>
</organism>
<dbReference type="Proteomes" id="UP000216033">
    <property type="component" value="Unassembled WGS sequence"/>
</dbReference>
<comment type="caution">
    <text evidence="1">The sequence shown here is derived from an EMBL/GenBank/DDBJ whole genome shotgun (WGS) entry which is preliminary data.</text>
</comment>
<gene>
    <name evidence="1" type="ORF">B9K05_01180</name>
</gene>
<name>A0A270BWA6_9PROT</name>
<evidence type="ECO:0000313" key="1">
    <source>
        <dbReference type="EMBL" id="PAL29293.1"/>
    </source>
</evidence>
<sequence length="301" mass="35014">MTLHDEMLKILHNGIEHKAFSVSIPLDDSLKTKLENSNSHILDWMKENGLDSERAMTICLTVLPAVMRDMLNCIFESLEMARKGKMSLAFMLIRKPIQENLFLIEEIIISPQSFVENFENNLRKLQGTGIGGVSLHAQRLEHILKNMTLTELYDAQYLAQLRYDKNSSDNLDGICNQSIHLFTLKNQHIKTEKLNINMIFSKINEIDTQSDFYFSRIVYITSYIYDIISHIGNEIVPTTDEYKIRINNVIEALTAMWFIQLPEKYTSKEIYNFCLSKTKSLKNDLSYKECVEIINNWINQK</sequence>
<keyword evidence="2" id="KW-1185">Reference proteome</keyword>
<reference evidence="1 2" key="1">
    <citation type="submission" date="2017-04" db="EMBL/GenBank/DDBJ databases">
        <title>Kefir bacterial isolates.</title>
        <authorList>
            <person name="Kim Y."/>
            <person name="Blasche S."/>
            <person name="Patil K.R."/>
        </authorList>
    </citation>
    <scope>NUCLEOTIDE SEQUENCE [LARGE SCALE GENOMIC DNA]</scope>
    <source>
        <strain evidence="1 2">KR-2</strain>
    </source>
</reference>
<protein>
    <submittedName>
        <fullName evidence="1">Uncharacterized protein</fullName>
    </submittedName>
</protein>
<evidence type="ECO:0000313" key="2">
    <source>
        <dbReference type="Proteomes" id="UP000216033"/>
    </source>
</evidence>
<accession>A0A270BWA6</accession>
<dbReference type="EMBL" id="NDFP01000001">
    <property type="protein sequence ID" value="PAL29293.1"/>
    <property type="molecule type" value="Genomic_DNA"/>
</dbReference>
<proteinExistence type="predicted"/>
<dbReference type="AlphaFoldDB" id="A0A270BWA6"/>